<evidence type="ECO:0000313" key="4">
    <source>
        <dbReference type="EMBL" id="STY23653.1"/>
    </source>
</evidence>
<dbReference type="RefSeq" id="WP_058476598.1">
    <property type="nucleotide sequence ID" value="NZ_CAAAIO010000007.1"/>
</dbReference>
<dbReference type="EMBL" id="UGOY01000001">
    <property type="protein sequence ID" value="STY23653.1"/>
    <property type="molecule type" value="Genomic_DNA"/>
</dbReference>
<organism evidence="4 6">
    <name type="scientific">Legionella steigerwaltii</name>
    <dbReference type="NCBI Taxonomy" id="460"/>
    <lineage>
        <taxon>Bacteria</taxon>
        <taxon>Pseudomonadati</taxon>
        <taxon>Pseudomonadota</taxon>
        <taxon>Gammaproteobacteria</taxon>
        <taxon>Legionellales</taxon>
        <taxon>Legionellaceae</taxon>
        <taxon>Legionella</taxon>
    </lineage>
</organism>
<name>A0A378LA14_9GAMM</name>
<feature type="region of interest" description="Disordered" evidence="1">
    <location>
        <begin position="247"/>
        <end position="306"/>
    </location>
</feature>
<reference evidence="4 6" key="2">
    <citation type="submission" date="2018-06" db="EMBL/GenBank/DDBJ databases">
        <authorList>
            <consortium name="Pathogen Informatics"/>
            <person name="Doyle S."/>
        </authorList>
    </citation>
    <scope>NUCLEOTIDE SEQUENCE [LARGE SCALE GENOMIC DNA]</scope>
    <source>
        <strain evidence="4 6">NCTC11991</strain>
    </source>
</reference>
<accession>A0A378LA14</accession>
<evidence type="ECO:0000313" key="6">
    <source>
        <dbReference type="Proteomes" id="UP000255110"/>
    </source>
</evidence>
<keyword evidence="2" id="KW-0472">Membrane</keyword>
<dbReference type="Proteomes" id="UP000054820">
    <property type="component" value="Unassembled WGS sequence"/>
</dbReference>
<dbReference type="EMBL" id="LNYZ01000007">
    <property type="protein sequence ID" value="KTD79061.1"/>
    <property type="molecule type" value="Genomic_DNA"/>
</dbReference>
<keyword evidence="2" id="KW-0812">Transmembrane</keyword>
<dbReference type="AlphaFoldDB" id="A0A378LA14"/>
<dbReference type="STRING" id="460.Lstg_1018"/>
<dbReference type="Proteomes" id="UP000255110">
    <property type="component" value="Unassembled WGS sequence"/>
</dbReference>
<protein>
    <submittedName>
        <fullName evidence="4">Uncharacterized protein</fullName>
    </submittedName>
</protein>
<keyword evidence="5" id="KW-1185">Reference proteome</keyword>
<evidence type="ECO:0000313" key="3">
    <source>
        <dbReference type="EMBL" id="KTD79061.1"/>
    </source>
</evidence>
<keyword evidence="2" id="KW-1133">Transmembrane helix</keyword>
<evidence type="ECO:0000313" key="5">
    <source>
        <dbReference type="Proteomes" id="UP000054820"/>
    </source>
</evidence>
<reference evidence="3 5" key="1">
    <citation type="submission" date="2015-11" db="EMBL/GenBank/DDBJ databases">
        <title>Genomic analysis of 38 Legionella species identifies large and diverse effector repertoires.</title>
        <authorList>
            <person name="Burstein D."/>
            <person name="Amaro F."/>
            <person name="Zusman T."/>
            <person name="Lifshitz Z."/>
            <person name="Cohen O."/>
            <person name="Gilbert J.A."/>
            <person name="Pupko T."/>
            <person name="Shuman H.A."/>
            <person name="Segal G."/>
        </authorList>
    </citation>
    <scope>NUCLEOTIDE SEQUENCE [LARGE SCALE GENOMIC DNA]</scope>
    <source>
        <strain evidence="3 5">SC-18-C9</strain>
    </source>
</reference>
<sequence length="306" mass="35022">MEPVSIALICAAALGTVVVLAAFIRQILLSRDKQLNDDAQTRALSHEVKELEQIRAQMQNEKRFDSHYQVLGANKDAIRYIDTEIEKILAKKTELIERYAKDIVKESGSIVSGKVSVDRKADCDQLREVIDQKIALYDNELKQLQERRASLWDAHTDFQRLLLNQEKARNASLDSVYKQHSALLEKVYLRHIDDTEIVAVKSMEASTMTFKDMFMIPIQFLMQYFGVSVTPGISLVQTRVEHITRAEVDKTQHEINDPVPEKQENVEHKEDKQGKQDKAHQDKAQDSVQSEEEEKEQAKANSLTFA</sequence>
<dbReference type="OrthoDB" id="5650710at2"/>
<evidence type="ECO:0000256" key="1">
    <source>
        <dbReference type="SAM" id="MobiDB-lite"/>
    </source>
</evidence>
<gene>
    <name evidence="3" type="ORF">Lstg_1018</name>
    <name evidence="4" type="ORF">NCTC11991_02263</name>
</gene>
<feature type="compositionally biased region" description="Basic and acidic residues" evidence="1">
    <location>
        <begin position="247"/>
        <end position="285"/>
    </location>
</feature>
<proteinExistence type="predicted"/>
<feature type="transmembrane region" description="Helical" evidence="2">
    <location>
        <begin position="6"/>
        <end position="24"/>
    </location>
</feature>
<evidence type="ECO:0000256" key="2">
    <source>
        <dbReference type="SAM" id="Phobius"/>
    </source>
</evidence>